<gene>
    <name evidence="7" type="ORF">NBR_LOCUS12579</name>
</gene>
<evidence type="ECO:0000256" key="2">
    <source>
        <dbReference type="ARBA" id="ARBA00004541"/>
    </source>
</evidence>
<evidence type="ECO:0000313" key="7">
    <source>
        <dbReference type="EMBL" id="VDL76168.1"/>
    </source>
</evidence>
<dbReference type="InterPro" id="IPR040057">
    <property type="entry name" value="Spe-39"/>
</dbReference>
<evidence type="ECO:0000256" key="1">
    <source>
        <dbReference type="ARBA" id="ARBA00004412"/>
    </source>
</evidence>
<evidence type="ECO:0000313" key="8">
    <source>
        <dbReference type="Proteomes" id="UP000271162"/>
    </source>
</evidence>
<name>A0A0N4Y8L6_NIPBR</name>
<protein>
    <submittedName>
        <fullName evidence="9">Spermatogenesis-defective protein 39 (inferred by orthology to a C. elegans protein)</fullName>
    </submittedName>
</protein>
<keyword evidence="5" id="KW-0968">Cytoplasmic vesicle</keyword>
<dbReference type="GO" id="GO:0005770">
    <property type="term" value="C:late endosome"/>
    <property type="evidence" value="ECO:0007669"/>
    <property type="project" value="UniProtKB-SubCell"/>
</dbReference>
<proteinExistence type="predicted"/>
<dbReference type="PANTHER" id="PTHR13364">
    <property type="entry name" value="DEFECTIVE SPERMATOGENESIS PROTEIN 39"/>
    <property type="match status" value="1"/>
</dbReference>
<feature type="compositionally biased region" description="Low complexity" evidence="6">
    <location>
        <begin position="16"/>
        <end position="27"/>
    </location>
</feature>
<dbReference type="EMBL" id="UYSL01020796">
    <property type="protein sequence ID" value="VDL76168.1"/>
    <property type="molecule type" value="Genomic_DNA"/>
</dbReference>
<accession>A0A0N4Y8L6</accession>
<dbReference type="WBParaSite" id="NBR_0001257801-mRNA-1">
    <property type="protein sequence ID" value="NBR_0001257801-mRNA-1"/>
    <property type="gene ID" value="NBR_0001257801"/>
</dbReference>
<dbReference type="PANTHER" id="PTHR13364:SF6">
    <property type="entry name" value="SPERMATOGENESIS-DEFECTIVE PROTEIN 39 HOMOLOG"/>
    <property type="match status" value="1"/>
</dbReference>
<dbReference type="Proteomes" id="UP000271162">
    <property type="component" value="Unassembled WGS sequence"/>
</dbReference>
<evidence type="ECO:0000256" key="5">
    <source>
        <dbReference type="ARBA" id="ARBA00023329"/>
    </source>
</evidence>
<organism evidence="9">
    <name type="scientific">Nippostrongylus brasiliensis</name>
    <name type="common">Rat hookworm</name>
    <dbReference type="NCBI Taxonomy" id="27835"/>
    <lineage>
        <taxon>Eukaryota</taxon>
        <taxon>Metazoa</taxon>
        <taxon>Ecdysozoa</taxon>
        <taxon>Nematoda</taxon>
        <taxon>Chromadorea</taxon>
        <taxon>Rhabditida</taxon>
        <taxon>Rhabditina</taxon>
        <taxon>Rhabditomorpha</taxon>
        <taxon>Strongyloidea</taxon>
        <taxon>Heligmosomidae</taxon>
        <taxon>Nippostrongylus</taxon>
    </lineage>
</organism>
<reference evidence="9" key="1">
    <citation type="submission" date="2016-04" db="UniProtKB">
        <authorList>
            <consortium name="WormBaseParasite"/>
        </authorList>
    </citation>
    <scope>IDENTIFICATION</scope>
</reference>
<dbReference type="OMA" id="CKSETNH"/>
<evidence type="ECO:0000256" key="4">
    <source>
        <dbReference type="ARBA" id="ARBA00022753"/>
    </source>
</evidence>
<sequence>MAQIKKKFIFDNPEDSYWNESGSNSSSLFDDLPSKQVDSSPMHAGGPSAASVMSECSISSLPSDAHRLDLDYSRLKAEHRKLQRHLEETEIPEAFPLFKKKETVLVHLLEQLQPQLCKSETNHHQAIRYDRYRAPDVKEAVRRLLKGDPVSLEWYRTKLEKIQLLDAAVDVVDGNVILAVVLFLKNSLMDSLFRDILLMRPRAAEEYLTYLKTTRDHDELANTLFALGRNADAAMVEYSAALRHQVADQKVF</sequence>
<dbReference type="GO" id="GO:0006886">
    <property type="term" value="P:intracellular protein transport"/>
    <property type="evidence" value="ECO:0007669"/>
    <property type="project" value="TreeGrafter"/>
</dbReference>
<dbReference type="GO" id="GO:0005769">
    <property type="term" value="C:early endosome"/>
    <property type="evidence" value="ECO:0007669"/>
    <property type="project" value="UniProtKB-SubCell"/>
</dbReference>
<dbReference type="AlphaFoldDB" id="A0A0N4Y8L6"/>
<feature type="region of interest" description="Disordered" evidence="6">
    <location>
        <begin position="13"/>
        <end position="51"/>
    </location>
</feature>
<dbReference type="GO" id="GO:0007034">
    <property type="term" value="P:vacuolar transport"/>
    <property type="evidence" value="ECO:0007669"/>
    <property type="project" value="TreeGrafter"/>
</dbReference>
<evidence type="ECO:0000313" key="9">
    <source>
        <dbReference type="WBParaSite" id="NBR_0001257801-mRNA-1"/>
    </source>
</evidence>
<comment type="subcellular location">
    <subcellularLocation>
        <location evidence="2">Cytoplasmic vesicle</location>
    </subcellularLocation>
    <subcellularLocation>
        <location evidence="1">Early endosome</location>
    </subcellularLocation>
    <subcellularLocation>
        <location evidence="3">Late endosome</location>
    </subcellularLocation>
</comment>
<keyword evidence="8" id="KW-1185">Reference proteome</keyword>
<keyword evidence="4" id="KW-0967">Endosome</keyword>
<dbReference type="STRING" id="27835.A0A0N4Y8L6"/>
<evidence type="ECO:0000256" key="3">
    <source>
        <dbReference type="ARBA" id="ARBA00004603"/>
    </source>
</evidence>
<reference evidence="7 8" key="2">
    <citation type="submission" date="2018-11" db="EMBL/GenBank/DDBJ databases">
        <authorList>
            <consortium name="Pathogen Informatics"/>
        </authorList>
    </citation>
    <scope>NUCLEOTIDE SEQUENCE [LARGE SCALE GENOMIC DNA]</scope>
</reference>
<evidence type="ECO:0000256" key="6">
    <source>
        <dbReference type="SAM" id="MobiDB-lite"/>
    </source>
</evidence>